<evidence type="ECO:0000313" key="1">
    <source>
        <dbReference type="EMBL" id="CAG5102937.1"/>
    </source>
</evidence>
<evidence type="ECO:0000313" key="2">
    <source>
        <dbReference type="Proteomes" id="UP001158576"/>
    </source>
</evidence>
<dbReference type="Proteomes" id="UP001158576">
    <property type="component" value="Chromosome 1"/>
</dbReference>
<keyword evidence="2" id="KW-1185">Reference proteome</keyword>
<name>A0ABN7SRG0_OIKDI</name>
<organism evidence="1 2">
    <name type="scientific">Oikopleura dioica</name>
    <name type="common">Tunicate</name>
    <dbReference type="NCBI Taxonomy" id="34765"/>
    <lineage>
        <taxon>Eukaryota</taxon>
        <taxon>Metazoa</taxon>
        <taxon>Chordata</taxon>
        <taxon>Tunicata</taxon>
        <taxon>Appendicularia</taxon>
        <taxon>Copelata</taxon>
        <taxon>Oikopleuridae</taxon>
        <taxon>Oikopleura</taxon>
    </lineage>
</organism>
<dbReference type="EMBL" id="OU015566">
    <property type="protein sequence ID" value="CAG5102937.1"/>
    <property type="molecule type" value="Genomic_DNA"/>
</dbReference>
<gene>
    <name evidence="1" type="ORF">OKIOD_LOCUS9302</name>
</gene>
<proteinExistence type="predicted"/>
<protein>
    <submittedName>
        <fullName evidence="1">Oidioi.mRNA.OKI2018_I69.chr1.g537.t1.cds</fullName>
    </submittedName>
</protein>
<reference evidence="1 2" key="1">
    <citation type="submission" date="2021-04" db="EMBL/GenBank/DDBJ databases">
        <authorList>
            <person name="Bliznina A."/>
        </authorList>
    </citation>
    <scope>NUCLEOTIDE SEQUENCE [LARGE SCALE GENOMIC DNA]</scope>
</reference>
<sequence>MPPKTLFIYAESTEILWETWGFDDSSFSFSWESVENPSGIAPCAPLESAEGFNYHMELFFNNLLYQMQLRRPWMSKALERFWKNIQIAEEHFQNEGECDWKYHTPTYEAFDFKEFDPTFSKCKNLRNFASNAKQFLDNFVCMDGHEFPRRTLIKWRKQAENLSELADKLSNYWQPINWDNPQGATEVC</sequence>
<accession>A0ABN7SRG0</accession>